<dbReference type="GO" id="GO:0008320">
    <property type="term" value="F:protein transmembrane transporter activity"/>
    <property type="evidence" value="ECO:0007669"/>
    <property type="project" value="UniProtKB-UniRule"/>
</dbReference>
<dbReference type="InterPro" id="IPR006312">
    <property type="entry name" value="TatA/E"/>
</dbReference>
<comment type="similarity">
    <text evidence="9">Belongs to the TatA/E family.</text>
</comment>
<dbReference type="Pfam" id="PF02416">
    <property type="entry name" value="TatA_B_E"/>
    <property type="match status" value="1"/>
</dbReference>
<dbReference type="GO" id="GO:0043953">
    <property type="term" value="P:protein transport by the Tat complex"/>
    <property type="evidence" value="ECO:0007669"/>
    <property type="project" value="UniProtKB-UniRule"/>
</dbReference>
<evidence type="ECO:0000256" key="2">
    <source>
        <dbReference type="ARBA" id="ARBA00022448"/>
    </source>
</evidence>
<keyword evidence="3 9" id="KW-1003">Cell membrane</keyword>
<dbReference type="GO" id="GO:0033281">
    <property type="term" value="C:TAT protein transport complex"/>
    <property type="evidence" value="ECO:0007669"/>
    <property type="project" value="UniProtKB-UniRule"/>
</dbReference>
<evidence type="ECO:0000256" key="4">
    <source>
        <dbReference type="ARBA" id="ARBA00022692"/>
    </source>
</evidence>
<dbReference type="HOGENOM" id="CLU_086034_6_1_7"/>
<evidence type="ECO:0000256" key="7">
    <source>
        <dbReference type="ARBA" id="ARBA00023010"/>
    </source>
</evidence>
<evidence type="ECO:0000256" key="6">
    <source>
        <dbReference type="ARBA" id="ARBA00022989"/>
    </source>
</evidence>
<dbReference type="PANTHER" id="PTHR42982:SF1">
    <property type="entry name" value="SEC-INDEPENDENT PROTEIN TRANSLOCASE PROTEIN TATA"/>
    <property type="match status" value="1"/>
</dbReference>
<dbReference type="eggNOG" id="COG1826">
    <property type="taxonomic scope" value="Bacteria"/>
</dbReference>
<keyword evidence="8 9" id="KW-0472">Membrane</keyword>
<keyword evidence="5 9" id="KW-0653">Protein transport</keyword>
<keyword evidence="2 9" id="KW-0813">Transport</keyword>
<keyword evidence="9" id="KW-0997">Cell inner membrane</keyword>
<dbReference type="RefSeq" id="WP_012469360.1">
    <property type="nucleotide sequence ID" value="NC_010814.1"/>
</dbReference>
<evidence type="ECO:0000256" key="5">
    <source>
        <dbReference type="ARBA" id="ARBA00022927"/>
    </source>
</evidence>
<keyword evidence="11" id="KW-1185">Reference proteome</keyword>
<keyword evidence="7 9" id="KW-0811">Translocation</keyword>
<dbReference type="STRING" id="398767.Glov_1290"/>
<evidence type="ECO:0000313" key="10">
    <source>
        <dbReference type="EMBL" id="ACD95012.1"/>
    </source>
</evidence>
<evidence type="ECO:0000256" key="9">
    <source>
        <dbReference type="HAMAP-Rule" id="MF_00236"/>
    </source>
</evidence>
<evidence type="ECO:0000313" key="11">
    <source>
        <dbReference type="Proteomes" id="UP000002420"/>
    </source>
</evidence>
<keyword evidence="6 9" id="KW-1133">Transmembrane helix</keyword>
<comment type="subunit">
    <text evidence="9">Forms a complex with TatC.</text>
</comment>
<gene>
    <name evidence="9" type="primary">tatA</name>
    <name evidence="10" type="ordered locus">Glov_1290</name>
</gene>
<dbReference type="NCBIfam" id="TIGR01411">
    <property type="entry name" value="tatAE"/>
    <property type="match status" value="1"/>
</dbReference>
<evidence type="ECO:0000256" key="3">
    <source>
        <dbReference type="ARBA" id="ARBA00022475"/>
    </source>
</evidence>
<protein>
    <recommendedName>
        <fullName evidence="9">Sec-independent protein translocase protein TatA</fullName>
    </recommendedName>
</protein>
<keyword evidence="4 9" id="KW-0812">Transmembrane</keyword>
<dbReference type="KEGG" id="glo:Glov_1290"/>
<dbReference type="HAMAP" id="MF_00236">
    <property type="entry name" value="TatA_E"/>
    <property type="match status" value="1"/>
</dbReference>
<name>B3E7N0_TRIL1</name>
<dbReference type="PANTHER" id="PTHR42982">
    <property type="entry name" value="SEC-INDEPENDENT PROTEIN TRANSLOCASE PROTEIN TATA"/>
    <property type="match status" value="1"/>
</dbReference>
<dbReference type="EMBL" id="CP001089">
    <property type="protein sequence ID" value="ACD95012.1"/>
    <property type="molecule type" value="Genomic_DNA"/>
</dbReference>
<organism evidence="10 11">
    <name type="scientific">Trichlorobacter lovleyi (strain ATCC BAA-1151 / DSM 17278 / SZ)</name>
    <name type="common">Geobacter lovleyi</name>
    <dbReference type="NCBI Taxonomy" id="398767"/>
    <lineage>
        <taxon>Bacteria</taxon>
        <taxon>Pseudomonadati</taxon>
        <taxon>Thermodesulfobacteriota</taxon>
        <taxon>Desulfuromonadia</taxon>
        <taxon>Geobacterales</taxon>
        <taxon>Geobacteraceae</taxon>
        <taxon>Trichlorobacter</taxon>
    </lineage>
</organism>
<comment type="function">
    <text evidence="9">Part of the twin-arginine translocation (Tat) system that transports large folded proteins containing a characteristic twin-arginine motif in their signal peptide across membranes. TatA could form the protein-conducting channel of the Tat system.</text>
</comment>
<dbReference type="OrthoDB" id="9813726at2"/>
<dbReference type="Gene3D" id="1.20.5.3310">
    <property type="match status" value="1"/>
</dbReference>
<accession>B3E7N0</accession>
<dbReference type="AlphaFoldDB" id="B3E7N0"/>
<comment type="subcellular location">
    <subcellularLocation>
        <location evidence="9">Cell inner membrane</location>
        <topology evidence="9">Single-pass membrane protein</topology>
    </subcellularLocation>
    <subcellularLocation>
        <location evidence="1">Cell membrane</location>
        <topology evidence="1">Single-pass membrane protein</topology>
    </subcellularLocation>
</comment>
<evidence type="ECO:0000256" key="8">
    <source>
        <dbReference type="ARBA" id="ARBA00023136"/>
    </source>
</evidence>
<sequence>MFGFGIPELLVIGAILMLVFGVGKLPELGNSFGKAISNFRRAADGKDQVEINPKAES</sequence>
<evidence type="ECO:0000256" key="1">
    <source>
        <dbReference type="ARBA" id="ARBA00004162"/>
    </source>
</evidence>
<reference evidence="10 11" key="1">
    <citation type="submission" date="2008-05" db="EMBL/GenBank/DDBJ databases">
        <title>Complete sequence of chromosome of Geobacter lovleyi SZ.</title>
        <authorList>
            <consortium name="US DOE Joint Genome Institute"/>
            <person name="Lucas S."/>
            <person name="Copeland A."/>
            <person name="Lapidus A."/>
            <person name="Glavina del Rio T."/>
            <person name="Dalin E."/>
            <person name="Tice H."/>
            <person name="Bruce D."/>
            <person name="Goodwin L."/>
            <person name="Pitluck S."/>
            <person name="Chertkov O."/>
            <person name="Meincke L."/>
            <person name="Brettin T."/>
            <person name="Detter J.C."/>
            <person name="Han C."/>
            <person name="Tapia R."/>
            <person name="Kuske C.R."/>
            <person name="Schmutz J."/>
            <person name="Larimer F."/>
            <person name="Land M."/>
            <person name="Hauser L."/>
            <person name="Kyrpides N."/>
            <person name="Mikhailova N."/>
            <person name="Sung Y."/>
            <person name="Fletcher K.E."/>
            <person name="Ritalahti K.M."/>
            <person name="Loeffler F.E."/>
            <person name="Richardson P."/>
        </authorList>
    </citation>
    <scope>NUCLEOTIDE SEQUENCE [LARGE SCALE GENOMIC DNA]</scope>
    <source>
        <strain evidence="11">ATCC BAA-1151 / DSM 17278 / SZ</strain>
    </source>
</reference>
<dbReference type="Proteomes" id="UP000002420">
    <property type="component" value="Chromosome"/>
</dbReference>
<dbReference type="InterPro" id="IPR003369">
    <property type="entry name" value="TatA/B/E"/>
</dbReference>
<proteinExistence type="inferred from homology"/>
<feature type="transmembrane region" description="Helical" evidence="9">
    <location>
        <begin position="6"/>
        <end position="25"/>
    </location>
</feature>